<gene>
    <name evidence="1" type="ORF">METZ01_LOCUS440472</name>
</gene>
<dbReference type="GO" id="GO:0033194">
    <property type="term" value="P:response to hydroperoxide"/>
    <property type="evidence" value="ECO:0007669"/>
    <property type="project" value="TreeGrafter"/>
</dbReference>
<dbReference type="GO" id="GO:0005829">
    <property type="term" value="C:cytosol"/>
    <property type="evidence" value="ECO:0007669"/>
    <property type="project" value="TreeGrafter"/>
</dbReference>
<reference evidence="1" key="1">
    <citation type="submission" date="2018-05" db="EMBL/GenBank/DDBJ databases">
        <authorList>
            <person name="Lanie J.A."/>
            <person name="Ng W.-L."/>
            <person name="Kazmierczak K.M."/>
            <person name="Andrzejewski T.M."/>
            <person name="Davidsen T.M."/>
            <person name="Wayne K.J."/>
            <person name="Tettelin H."/>
            <person name="Glass J.I."/>
            <person name="Rusch D."/>
            <person name="Podicherti R."/>
            <person name="Tsui H.-C.T."/>
            <person name="Winkler M.E."/>
        </authorList>
    </citation>
    <scope>NUCLEOTIDE SEQUENCE</scope>
</reference>
<dbReference type="Pfam" id="PF03883">
    <property type="entry name" value="H2O2_YaaD"/>
    <property type="match status" value="1"/>
</dbReference>
<accession>A0A382YYN6</accession>
<protein>
    <recommendedName>
        <fullName evidence="2">Peroxide stress protein YaaA</fullName>
    </recommendedName>
</protein>
<organism evidence="1">
    <name type="scientific">marine metagenome</name>
    <dbReference type="NCBI Taxonomy" id="408172"/>
    <lineage>
        <taxon>unclassified sequences</taxon>
        <taxon>metagenomes</taxon>
        <taxon>ecological metagenomes</taxon>
    </lineage>
</organism>
<dbReference type="InterPro" id="IPR005583">
    <property type="entry name" value="YaaA"/>
</dbReference>
<evidence type="ECO:0000313" key="1">
    <source>
        <dbReference type="EMBL" id="SVD87618.1"/>
    </source>
</evidence>
<sequence>MIILLSPAKTLDYDVSVGNVPFTVPSLLPKSKQLIKILKSKNPSEISQLMKLSDKLSLLNTNRYQSWKGHKKISKTSKQSVFVFKGDVYQGLKVEELSKKQLDFCQKHLRLLSGLYGVLRPLDVIEPYRLEMGTKLESEQGKNLYDFWGCAISEEIIKELNDMGSDLLINLASKEYFNSIKLLPKKIKVISPMFKDHSKGNYK</sequence>
<dbReference type="AlphaFoldDB" id="A0A382YYN6"/>
<dbReference type="EMBL" id="UINC01179107">
    <property type="protein sequence ID" value="SVD87618.1"/>
    <property type="molecule type" value="Genomic_DNA"/>
</dbReference>
<evidence type="ECO:0008006" key="2">
    <source>
        <dbReference type="Google" id="ProtNLM"/>
    </source>
</evidence>
<name>A0A382YYN6_9ZZZZ</name>
<dbReference type="PANTHER" id="PTHR30283">
    <property type="entry name" value="PEROXIDE STRESS RESPONSE PROTEIN YAAA"/>
    <property type="match status" value="1"/>
</dbReference>
<feature type="non-terminal residue" evidence="1">
    <location>
        <position position="203"/>
    </location>
</feature>
<dbReference type="PANTHER" id="PTHR30283:SF4">
    <property type="entry name" value="PEROXIDE STRESS RESISTANCE PROTEIN YAAA"/>
    <property type="match status" value="1"/>
</dbReference>
<proteinExistence type="predicted"/>